<dbReference type="Gene3D" id="3.90.226.10">
    <property type="entry name" value="2-enoyl-CoA Hydratase, Chain A, domain 1"/>
    <property type="match status" value="1"/>
</dbReference>
<dbReference type="OrthoDB" id="2139957at2759"/>
<dbReference type="InterPro" id="IPR018376">
    <property type="entry name" value="Enoyl-CoA_hyd/isom_CS"/>
</dbReference>
<dbReference type="GO" id="GO:0003824">
    <property type="term" value="F:catalytic activity"/>
    <property type="evidence" value="ECO:0007669"/>
    <property type="project" value="InterPro"/>
</dbReference>
<dbReference type="InterPro" id="IPR001753">
    <property type="entry name" value="Enoyl-CoA_hydra/iso"/>
</dbReference>
<dbReference type="CDD" id="cd06558">
    <property type="entry name" value="crotonase-like"/>
    <property type="match status" value="1"/>
</dbReference>
<evidence type="ECO:0000313" key="5">
    <source>
        <dbReference type="Proteomes" id="UP000799537"/>
    </source>
</evidence>
<evidence type="ECO:0000256" key="2">
    <source>
        <dbReference type="ARBA" id="ARBA00023026"/>
    </source>
</evidence>
<dbReference type="GO" id="GO:0006635">
    <property type="term" value="P:fatty acid beta-oxidation"/>
    <property type="evidence" value="ECO:0007669"/>
    <property type="project" value="TreeGrafter"/>
</dbReference>
<evidence type="ECO:0008006" key="6">
    <source>
        <dbReference type="Google" id="ProtNLM"/>
    </source>
</evidence>
<gene>
    <name evidence="4" type="ORF">M409DRAFT_23626</name>
</gene>
<dbReference type="PROSITE" id="PS00166">
    <property type="entry name" value="ENOYL_COA_HYDRATASE"/>
    <property type="match status" value="1"/>
</dbReference>
<dbReference type="GO" id="GO:0005739">
    <property type="term" value="C:mitochondrion"/>
    <property type="evidence" value="ECO:0007669"/>
    <property type="project" value="TreeGrafter"/>
</dbReference>
<sequence>MTKTALQTQPPPTPTYILTYPAPYVILITINRAPQMNSLPYASHWEADALLQWFDSEPALRVAVITGSGPKAFCAGQDLIEQKDLANLREKVARGVLKESELPDRRLLTHPTAGFMGVSRRVGKKPVIAAVNGFALGGGFEICLGCDMIIASPKATFGLPEAMRGLYAGAGGLSRLVRLAGMTIASEVAMAGRFLSATEAANYNIVNSVSKTHESVVDEAVELAAKVASLSPDAIIVTRHGLRASWEQGSVERASQDTELRFGKALREGKNLGIGLRAFAEKKQPKWMPSKL</sequence>
<evidence type="ECO:0000256" key="3">
    <source>
        <dbReference type="RuleBase" id="RU003707"/>
    </source>
</evidence>
<name>A0A6A6CFA4_ZASCE</name>
<dbReference type="PANTHER" id="PTHR11941:SF68">
    <property type="entry name" value="CARNITINYL-COA DEHYDRATASE"/>
    <property type="match status" value="1"/>
</dbReference>
<dbReference type="EMBL" id="ML993598">
    <property type="protein sequence ID" value="KAF2165894.1"/>
    <property type="molecule type" value="Genomic_DNA"/>
</dbReference>
<dbReference type="RefSeq" id="XP_033666783.1">
    <property type="nucleotide sequence ID" value="XM_033806869.1"/>
</dbReference>
<keyword evidence="2" id="KW-0843">Virulence</keyword>
<dbReference type="SUPFAM" id="SSF52096">
    <property type="entry name" value="ClpP/crotonase"/>
    <property type="match status" value="1"/>
</dbReference>
<organism evidence="4 5">
    <name type="scientific">Zasmidium cellare ATCC 36951</name>
    <dbReference type="NCBI Taxonomy" id="1080233"/>
    <lineage>
        <taxon>Eukaryota</taxon>
        <taxon>Fungi</taxon>
        <taxon>Dikarya</taxon>
        <taxon>Ascomycota</taxon>
        <taxon>Pezizomycotina</taxon>
        <taxon>Dothideomycetes</taxon>
        <taxon>Dothideomycetidae</taxon>
        <taxon>Mycosphaerellales</taxon>
        <taxon>Mycosphaerellaceae</taxon>
        <taxon>Zasmidium</taxon>
    </lineage>
</organism>
<dbReference type="AlphaFoldDB" id="A0A6A6CFA4"/>
<dbReference type="GeneID" id="54560141"/>
<accession>A0A6A6CFA4</accession>
<keyword evidence="5" id="KW-1185">Reference proteome</keyword>
<dbReference type="Proteomes" id="UP000799537">
    <property type="component" value="Unassembled WGS sequence"/>
</dbReference>
<dbReference type="InterPro" id="IPR029045">
    <property type="entry name" value="ClpP/crotonase-like_dom_sf"/>
</dbReference>
<dbReference type="Pfam" id="PF00378">
    <property type="entry name" value="ECH_1"/>
    <property type="match status" value="1"/>
</dbReference>
<protein>
    <recommendedName>
        <fullName evidence="6">Enoyl-CoA hydratase</fullName>
    </recommendedName>
</protein>
<evidence type="ECO:0000313" key="4">
    <source>
        <dbReference type="EMBL" id="KAF2165894.1"/>
    </source>
</evidence>
<dbReference type="PANTHER" id="PTHR11941">
    <property type="entry name" value="ENOYL-COA HYDRATASE-RELATED"/>
    <property type="match status" value="1"/>
</dbReference>
<comment type="similarity">
    <text evidence="1 3">Belongs to the enoyl-CoA hydratase/isomerase family.</text>
</comment>
<proteinExistence type="inferred from homology"/>
<evidence type="ECO:0000256" key="1">
    <source>
        <dbReference type="ARBA" id="ARBA00005254"/>
    </source>
</evidence>
<reference evidence="4" key="1">
    <citation type="journal article" date="2020" name="Stud. Mycol.">
        <title>101 Dothideomycetes genomes: a test case for predicting lifestyles and emergence of pathogens.</title>
        <authorList>
            <person name="Haridas S."/>
            <person name="Albert R."/>
            <person name="Binder M."/>
            <person name="Bloem J."/>
            <person name="Labutti K."/>
            <person name="Salamov A."/>
            <person name="Andreopoulos B."/>
            <person name="Baker S."/>
            <person name="Barry K."/>
            <person name="Bills G."/>
            <person name="Bluhm B."/>
            <person name="Cannon C."/>
            <person name="Castanera R."/>
            <person name="Culley D."/>
            <person name="Daum C."/>
            <person name="Ezra D."/>
            <person name="Gonzalez J."/>
            <person name="Henrissat B."/>
            <person name="Kuo A."/>
            <person name="Liang C."/>
            <person name="Lipzen A."/>
            <person name="Lutzoni F."/>
            <person name="Magnuson J."/>
            <person name="Mondo S."/>
            <person name="Nolan M."/>
            <person name="Ohm R."/>
            <person name="Pangilinan J."/>
            <person name="Park H.-J."/>
            <person name="Ramirez L."/>
            <person name="Alfaro M."/>
            <person name="Sun H."/>
            <person name="Tritt A."/>
            <person name="Yoshinaga Y."/>
            <person name="Zwiers L.-H."/>
            <person name="Turgeon B."/>
            <person name="Goodwin S."/>
            <person name="Spatafora J."/>
            <person name="Crous P."/>
            <person name="Grigoriev I."/>
        </authorList>
    </citation>
    <scope>NUCLEOTIDE SEQUENCE</scope>
    <source>
        <strain evidence="4">ATCC 36951</strain>
    </source>
</reference>